<keyword evidence="6" id="KW-1185">Reference proteome</keyword>
<dbReference type="Pfam" id="PF02682">
    <property type="entry name" value="CT_C_D"/>
    <property type="match status" value="1"/>
</dbReference>
<dbReference type="RefSeq" id="WP_134340817.1">
    <property type="nucleotide sequence ID" value="NZ_SOPW01000014.1"/>
</dbReference>
<feature type="domain" description="Carboxyltransferase" evidence="4">
    <location>
        <begin position="3"/>
        <end position="202"/>
    </location>
</feature>
<dbReference type="SMART" id="SM00796">
    <property type="entry name" value="AHS1"/>
    <property type="match status" value="1"/>
</dbReference>
<dbReference type="OrthoDB" id="9778567at2"/>
<evidence type="ECO:0000256" key="3">
    <source>
        <dbReference type="ARBA" id="ARBA00022840"/>
    </source>
</evidence>
<dbReference type="PANTHER" id="PTHR34698:SF2">
    <property type="entry name" value="5-OXOPROLINASE SUBUNIT B"/>
    <property type="match status" value="1"/>
</dbReference>
<keyword evidence="3" id="KW-0067">ATP-binding</keyword>
<evidence type="ECO:0000256" key="2">
    <source>
        <dbReference type="ARBA" id="ARBA00022801"/>
    </source>
</evidence>
<evidence type="ECO:0000313" key="6">
    <source>
        <dbReference type="Proteomes" id="UP000297975"/>
    </source>
</evidence>
<reference evidence="5 6" key="1">
    <citation type="submission" date="2019-03" db="EMBL/GenBank/DDBJ databases">
        <authorList>
            <person name="He R.-H."/>
        </authorList>
    </citation>
    <scope>NUCLEOTIDE SEQUENCE [LARGE SCALE GENOMIC DNA]</scope>
    <source>
        <strain evidence="6">SH 714</strain>
    </source>
</reference>
<name>A0A4Y8IEU8_9BACI</name>
<dbReference type="GO" id="GO:0005524">
    <property type="term" value="F:ATP binding"/>
    <property type="evidence" value="ECO:0007669"/>
    <property type="project" value="UniProtKB-KW"/>
</dbReference>
<dbReference type="Gene3D" id="2.40.100.10">
    <property type="entry name" value="Cyclophilin-like"/>
    <property type="match status" value="1"/>
</dbReference>
<dbReference type="SUPFAM" id="SSF160467">
    <property type="entry name" value="PH0987 N-terminal domain-like"/>
    <property type="match status" value="1"/>
</dbReference>
<dbReference type="InterPro" id="IPR029000">
    <property type="entry name" value="Cyclophilin-like_dom_sf"/>
</dbReference>
<protein>
    <submittedName>
        <fullName evidence="5">5-oxoprolinase subunit PxpB</fullName>
        <ecNumber evidence="5">3.5.2.9</ecNumber>
    </submittedName>
</protein>
<dbReference type="Gene3D" id="3.30.1360.40">
    <property type="match status" value="1"/>
</dbReference>
<evidence type="ECO:0000256" key="1">
    <source>
        <dbReference type="ARBA" id="ARBA00022741"/>
    </source>
</evidence>
<dbReference type="AlphaFoldDB" id="A0A4Y8IEU8"/>
<keyword evidence="2 5" id="KW-0378">Hydrolase</keyword>
<gene>
    <name evidence="5" type="primary">pxpB</name>
    <name evidence="5" type="ORF">E3U55_12540</name>
</gene>
<sequence>MNVDIYPLNDQSIVISFGNEIDEETSQKVQRLYHVFRNVDEPYLVDLVPAYTTLTIFFDNELINYEVLKDKIKDSLHQSSMQNAATQSKKVYIPVLYKGADLEIVANHNKLSIDEVIELHEQNVYMVYMIGFLPGFPYLGGLNERLATPRLNEPRSNVEAGSVGIAGQQTGIYPVNSPGGWNIIGYTPVKLFDMDRESPFLFQAGDSIKFYSINQATYDEMIQTSYNPQVEWFDEN</sequence>
<proteinExistence type="predicted"/>
<keyword evidence="1" id="KW-0547">Nucleotide-binding</keyword>
<accession>A0A4Y8IEU8</accession>
<evidence type="ECO:0000259" key="4">
    <source>
        <dbReference type="SMART" id="SM00796"/>
    </source>
</evidence>
<dbReference type="PANTHER" id="PTHR34698">
    <property type="entry name" value="5-OXOPROLINASE SUBUNIT B"/>
    <property type="match status" value="1"/>
</dbReference>
<dbReference type="InterPro" id="IPR003833">
    <property type="entry name" value="CT_C_D"/>
</dbReference>
<dbReference type="EMBL" id="SOPW01000014">
    <property type="protein sequence ID" value="TFB15074.1"/>
    <property type="molecule type" value="Genomic_DNA"/>
</dbReference>
<dbReference type="NCBIfam" id="TIGR00370">
    <property type="entry name" value="5-oxoprolinase subunit PxpB"/>
    <property type="match status" value="1"/>
</dbReference>
<dbReference type="GO" id="GO:0017168">
    <property type="term" value="F:5-oxoprolinase (ATP-hydrolyzing) activity"/>
    <property type="evidence" value="ECO:0007669"/>
    <property type="project" value="UniProtKB-EC"/>
</dbReference>
<dbReference type="InterPro" id="IPR010016">
    <property type="entry name" value="PxpB"/>
</dbReference>
<dbReference type="EC" id="3.5.2.9" evidence="5"/>
<dbReference type="SUPFAM" id="SSF50891">
    <property type="entry name" value="Cyclophilin-like"/>
    <property type="match status" value="1"/>
</dbReference>
<organism evidence="5 6">
    <name type="scientific">Filobacillus milosensis</name>
    <dbReference type="NCBI Taxonomy" id="94137"/>
    <lineage>
        <taxon>Bacteria</taxon>
        <taxon>Bacillati</taxon>
        <taxon>Bacillota</taxon>
        <taxon>Bacilli</taxon>
        <taxon>Bacillales</taxon>
        <taxon>Bacillaceae</taxon>
        <taxon>Filobacillus</taxon>
    </lineage>
</organism>
<comment type="caution">
    <text evidence="5">The sequence shown here is derived from an EMBL/GenBank/DDBJ whole genome shotgun (WGS) entry which is preliminary data.</text>
</comment>
<dbReference type="Proteomes" id="UP000297975">
    <property type="component" value="Unassembled WGS sequence"/>
</dbReference>
<evidence type="ECO:0000313" key="5">
    <source>
        <dbReference type="EMBL" id="TFB15074.1"/>
    </source>
</evidence>